<dbReference type="Proteomes" id="UP000806542">
    <property type="component" value="Unassembled WGS sequence"/>
</dbReference>
<dbReference type="InterPro" id="IPR035965">
    <property type="entry name" value="PAS-like_dom_sf"/>
</dbReference>
<dbReference type="Gene3D" id="3.30.565.10">
    <property type="entry name" value="Histidine kinase-like ATPase, C-terminal domain"/>
    <property type="match status" value="1"/>
</dbReference>
<evidence type="ECO:0000256" key="8">
    <source>
        <dbReference type="ARBA" id="ARBA00023136"/>
    </source>
</evidence>
<evidence type="ECO:0000256" key="6">
    <source>
        <dbReference type="ARBA" id="ARBA00022777"/>
    </source>
</evidence>
<evidence type="ECO:0000259" key="10">
    <source>
        <dbReference type="PROSITE" id="PS50109"/>
    </source>
</evidence>
<feature type="transmembrane region" description="Helical" evidence="9">
    <location>
        <begin position="142"/>
        <end position="168"/>
    </location>
</feature>
<dbReference type="Pfam" id="PF02518">
    <property type="entry name" value="HATPase_c"/>
    <property type="match status" value="1"/>
</dbReference>
<dbReference type="SUPFAM" id="SSF55785">
    <property type="entry name" value="PYP-like sensor domain (PAS domain)"/>
    <property type="match status" value="1"/>
</dbReference>
<dbReference type="PRINTS" id="PR00344">
    <property type="entry name" value="BCTRLSENSOR"/>
</dbReference>
<dbReference type="InterPro" id="IPR004358">
    <property type="entry name" value="Sig_transdc_His_kin-like_C"/>
</dbReference>
<evidence type="ECO:0000256" key="3">
    <source>
        <dbReference type="ARBA" id="ARBA00012438"/>
    </source>
</evidence>
<keyword evidence="5" id="KW-0808">Transferase</keyword>
<dbReference type="SMART" id="SM00388">
    <property type="entry name" value="HisKA"/>
    <property type="match status" value="1"/>
</dbReference>
<comment type="caution">
    <text evidence="11">The sequence shown here is derived from an EMBL/GenBank/DDBJ whole genome shotgun (WGS) entry which is preliminary data.</text>
</comment>
<feature type="domain" description="Histidine kinase" evidence="10">
    <location>
        <begin position="339"/>
        <end position="553"/>
    </location>
</feature>
<dbReference type="SMART" id="SM00387">
    <property type="entry name" value="HATPase_c"/>
    <property type="match status" value="1"/>
</dbReference>
<dbReference type="CDD" id="cd00075">
    <property type="entry name" value="HATPase"/>
    <property type="match status" value="1"/>
</dbReference>
<dbReference type="Gene3D" id="1.10.287.130">
    <property type="match status" value="1"/>
</dbReference>
<dbReference type="FunFam" id="3.30.565.10:FF:000006">
    <property type="entry name" value="Sensor histidine kinase WalK"/>
    <property type="match status" value="1"/>
</dbReference>
<evidence type="ECO:0000256" key="9">
    <source>
        <dbReference type="SAM" id="Phobius"/>
    </source>
</evidence>
<evidence type="ECO:0000256" key="2">
    <source>
        <dbReference type="ARBA" id="ARBA00004370"/>
    </source>
</evidence>
<feature type="transmembrane region" description="Helical" evidence="9">
    <location>
        <begin position="9"/>
        <end position="32"/>
    </location>
</feature>
<dbReference type="FunFam" id="1.10.287.130:FF:000001">
    <property type="entry name" value="Two-component sensor histidine kinase"/>
    <property type="match status" value="1"/>
</dbReference>
<comment type="catalytic activity">
    <reaction evidence="1">
        <text>ATP + protein L-histidine = ADP + protein N-phospho-L-histidine.</text>
        <dbReference type="EC" id="2.7.13.3"/>
    </reaction>
</comment>
<dbReference type="InterPro" id="IPR036890">
    <property type="entry name" value="HATPase_C_sf"/>
</dbReference>
<evidence type="ECO:0000256" key="5">
    <source>
        <dbReference type="ARBA" id="ARBA00022679"/>
    </source>
</evidence>
<dbReference type="InterPro" id="IPR050351">
    <property type="entry name" value="BphY/WalK/GraS-like"/>
</dbReference>
<dbReference type="GO" id="GO:0005886">
    <property type="term" value="C:plasma membrane"/>
    <property type="evidence" value="ECO:0007669"/>
    <property type="project" value="TreeGrafter"/>
</dbReference>
<dbReference type="InterPro" id="IPR031967">
    <property type="entry name" value="PhoR_single_Cache-like_dom"/>
</dbReference>
<keyword evidence="8 9" id="KW-0472">Membrane</keyword>
<name>A0A9D5R875_9FIRM</name>
<dbReference type="EC" id="2.7.13.3" evidence="3"/>
<dbReference type="GO" id="GO:0016036">
    <property type="term" value="P:cellular response to phosphate starvation"/>
    <property type="evidence" value="ECO:0007669"/>
    <property type="project" value="TreeGrafter"/>
</dbReference>
<evidence type="ECO:0000256" key="4">
    <source>
        <dbReference type="ARBA" id="ARBA00022553"/>
    </source>
</evidence>
<dbReference type="RefSeq" id="WP_226392230.1">
    <property type="nucleotide sequence ID" value="NZ_JADCKB010000006.1"/>
</dbReference>
<dbReference type="PANTHER" id="PTHR45453:SF1">
    <property type="entry name" value="PHOSPHATE REGULON SENSOR PROTEIN PHOR"/>
    <property type="match status" value="1"/>
</dbReference>
<keyword evidence="7" id="KW-0902">Two-component regulatory system</keyword>
<evidence type="ECO:0000313" key="12">
    <source>
        <dbReference type="Proteomes" id="UP000806542"/>
    </source>
</evidence>
<dbReference type="InterPro" id="IPR036097">
    <property type="entry name" value="HisK_dim/P_sf"/>
</dbReference>
<dbReference type="InterPro" id="IPR003594">
    <property type="entry name" value="HATPase_dom"/>
</dbReference>
<keyword evidence="9" id="KW-1133">Transmembrane helix</keyword>
<proteinExistence type="predicted"/>
<accession>A0A9D5R875</accession>
<dbReference type="Gene3D" id="3.30.450.20">
    <property type="entry name" value="PAS domain"/>
    <property type="match status" value="1"/>
</dbReference>
<dbReference type="SUPFAM" id="SSF55874">
    <property type="entry name" value="ATPase domain of HSP90 chaperone/DNA topoisomerase II/histidine kinase"/>
    <property type="match status" value="1"/>
</dbReference>
<sequence>MTKRIFRSIFFVAAVVLIAGFALIMGTLYRYFDNQLHKELQNEAEYLSTAVEQLGVTVLKELGPSQERVTLIDQDGTVLFDNLADQSSMDNHSGREEIQAAMANGSGSAVRYSKTLSERTLYYALRLENGQVLRVSSTQYTILSLIGSMIYPVLLIFILLIVLSGIFASRASKKIVKPINELDLEHPMDDEKVYDEIAPLLSKIGHQSRTIQRQIAGAKHQQEEFALITENMQEGLLVIDKNTILLSWNGSALKLLDAAGIRENQSVLVLNRSEQFQNVVTEALNGHHASTVLNIQNRYCQVAANPVIWDKDPEGAVLLLIDVTETTERECLRREFTANVSHELKTPLTSISGFAEIMKDGMVKKEDIQKFASKIFEEAQRLIVLVEDIIKISQLDEGRHPYEYQDIDLYTMSGEILDRLKSSAEKNNIQLKLEGVHAVIHSAPVILDEIIYNLCDNAVKYNHPHGKVIVTVFQDKTQTSVQVADTGIGIPSSDQERIFERFYRVDKSHSKEIGGTGLGLSIVKHGAAYLGAEINCESTLGQGSIFTLIWKNN</sequence>
<evidence type="ECO:0000256" key="7">
    <source>
        <dbReference type="ARBA" id="ARBA00023012"/>
    </source>
</evidence>
<dbReference type="Pfam" id="PF16736">
    <property type="entry name" value="sCache_like"/>
    <property type="match status" value="1"/>
</dbReference>
<keyword evidence="12" id="KW-1185">Reference proteome</keyword>
<dbReference type="PANTHER" id="PTHR45453">
    <property type="entry name" value="PHOSPHATE REGULON SENSOR PROTEIN PHOR"/>
    <property type="match status" value="1"/>
</dbReference>
<dbReference type="EMBL" id="JADCKB010000006">
    <property type="protein sequence ID" value="MBE5039672.1"/>
    <property type="molecule type" value="Genomic_DNA"/>
</dbReference>
<keyword evidence="4" id="KW-0597">Phosphoprotein</keyword>
<dbReference type="GO" id="GO:0004721">
    <property type="term" value="F:phosphoprotein phosphatase activity"/>
    <property type="evidence" value="ECO:0007669"/>
    <property type="project" value="TreeGrafter"/>
</dbReference>
<dbReference type="GO" id="GO:0000155">
    <property type="term" value="F:phosphorelay sensor kinase activity"/>
    <property type="evidence" value="ECO:0007669"/>
    <property type="project" value="InterPro"/>
</dbReference>
<dbReference type="Pfam" id="PF00512">
    <property type="entry name" value="HisKA"/>
    <property type="match status" value="1"/>
</dbReference>
<dbReference type="AlphaFoldDB" id="A0A9D5R875"/>
<protein>
    <recommendedName>
        <fullName evidence="3">histidine kinase</fullName>
        <ecNumber evidence="3">2.7.13.3</ecNumber>
    </recommendedName>
</protein>
<dbReference type="InterPro" id="IPR003661">
    <property type="entry name" value="HisK_dim/P_dom"/>
</dbReference>
<dbReference type="SUPFAM" id="SSF47384">
    <property type="entry name" value="Homodimeric domain of signal transducing histidine kinase"/>
    <property type="match status" value="1"/>
</dbReference>
<evidence type="ECO:0000313" key="11">
    <source>
        <dbReference type="EMBL" id="MBE5039672.1"/>
    </source>
</evidence>
<organism evidence="11 12">
    <name type="scientific">Ructibacterium gallinarum</name>
    <dbReference type="NCBI Taxonomy" id="2779355"/>
    <lineage>
        <taxon>Bacteria</taxon>
        <taxon>Bacillati</taxon>
        <taxon>Bacillota</taxon>
        <taxon>Clostridia</taxon>
        <taxon>Eubacteriales</taxon>
        <taxon>Oscillospiraceae</taxon>
        <taxon>Ructibacterium</taxon>
    </lineage>
</organism>
<dbReference type="PROSITE" id="PS50109">
    <property type="entry name" value="HIS_KIN"/>
    <property type="match status" value="1"/>
</dbReference>
<dbReference type="InterPro" id="IPR005467">
    <property type="entry name" value="His_kinase_dom"/>
</dbReference>
<keyword evidence="9" id="KW-0812">Transmembrane</keyword>
<evidence type="ECO:0000256" key="1">
    <source>
        <dbReference type="ARBA" id="ARBA00000085"/>
    </source>
</evidence>
<comment type="subcellular location">
    <subcellularLocation>
        <location evidence="2">Membrane</location>
    </subcellularLocation>
</comment>
<reference evidence="11" key="1">
    <citation type="submission" date="2020-10" db="EMBL/GenBank/DDBJ databases">
        <title>ChiBAC.</title>
        <authorList>
            <person name="Zenner C."/>
            <person name="Hitch T.C.A."/>
            <person name="Clavel T."/>
        </authorList>
    </citation>
    <scope>NUCLEOTIDE SEQUENCE</scope>
    <source>
        <strain evidence="11">DSM 107454</strain>
    </source>
</reference>
<dbReference type="CDD" id="cd00082">
    <property type="entry name" value="HisKA"/>
    <property type="match status" value="1"/>
</dbReference>
<gene>
    <name evidence="11" type="ORF">INF28_04250</name>
</gene>
<keyword evidence="6 11" id="KW-0418">Kinase</keyword>